<keyword evidence="2" id="KW-0813">Transport</keyword>
<dbReference type="GO" id="GO:0006906">
    <property type="term" value="P:vesicle fusion"/>
    <property type="evidence" value="ECO:0007669"/>
    <property type="project" value="TreeGrafter"/>
</dbReference>
<dbReference type="OMA" id="WLVYGGI"/>
<comment type="caution">
    <text evidence="8">The sequence shown here is derived from an EMBL/GenBank/DDBJ whole genome shotgun (WGS) entry which is preliminary data.</text>
</comment>
<evidence type="ECO:0000256" key="7">
    <source>
        <dbReference type="SAM" id="Phobius"/>
    </source>
</evidence>
<dbReference type="GO" id="GO:0031201">
    <property type="term" value="C:SNARE complex"/>
    <property type="evidence" value="ECO:0007669"/>
    <property type="project" value="TreeGrafter"/>
</dbReference>
<feature type="transmembrane region" description="Helical" evidence="7">
    <location>
        <begin position="219"/>
        <end position="236"/>
    </location>
</feature>
<dbReference type="OrthoDB" id="158360at2759"/>
<dbReference type="GO" id="GO:0012507">
    <property type="term" value="C:ER to Golgi transport vesicle membrane"/>
    <property type="evidence" value="ECO:0007669"/>
    <property type="project" value="TreeGrafter"/>
</dbReference>
<evidence type="ECO:0000256" key="2">
    <source>
        <dbReference type="ARBA" id="ARBA00022448"/>
    </source>
</evidence>
<dbReference type="GO" id="GO:0005794">
    <property type="term" value="C:Golgi apparatus"/>
    <property type="evidence" value="ECO:0007669"/>
    <property type="project" value="TreeGrafter"/>
</dbReference>
<evidence type="ECO:0000313" key="8">
    <source>
        <dbReference type="EMBL" id="KPA82732.1"/>
    </source>
</evidence>
<dbReference type="GO" id="GO:0000149">
    <property type="term" value="F:SNARE binding"/>
    <property type="evidence" value="ECO:0007669"/>
    <property type="project" value="TreeGrafter"/>
</dbReference>
<evidence type="ECO:0000256" key="6">
    <source>
        <dbReference type="ARBA" id="ARBA00023136"/>
    </source>
</evidence>
<organism evidence="8 9">
    <name type="scientific">Leptomonas pyrrhocoris</name>
    <name type="common">Firebug parasite</name>
    <dbReference type="NCBI Taxonomy" id="157538"/>
    <lineage>
        <taxon>Eukaryota</taxon>
        <taxon>Discoba</taxon>
        <taxon>Euglenozoa</taxon>
        <taxon>Kinetoplastea</taxon>
        <taxon>Metakinetoplastina</taxon>
        <taxon>Trypanosomatida</taxon>
        <taxon>Trypanosomatidae</taxon>
        <taxon>Leishmaniinae</taxon>
        <taxon>Leptomonas</taxon>
    </lineage>
</organism>
<dbReference type="VEuPathDB" id="TriTrypDB:LpyrH10_04_0890"/>
<evidence type="ECO:0000256" key="5">
    <source>
        <dbReference type="ARBA" id="ARBA00022989"/>
    </source>
</evidence>
<keyword evidence="4" id="KW-0653">Protein transport</keyword>
<dbReference type="Proteomes" id="UP000037923">
    <property type="component" value="Unassembled WGS sequence"/>
</dbReference>
<dbReference type="EMBL" id="LGTL01000004">
    <property type="protein sequence ID" value="KPA82732.1"/>
    <property type="molecule type" value="Genomic_DNA"/>
</dbReference>
<dbReference type="GO" id="GO:0005484">
    <property type="term" value="F:SNAP receptor activity"/>
    <property type="evidence" value="ECO:0007669"/>
    <property type="project" value="TreeGrafter"/>
</dbReference>
<dbReference type="Pfam" id="PF12352">
    <property type="entry name" value="V-SNARE_C"/>
    <property type="match status" value="1"/>
</dbReference>
<comment type="subcellular location">
    <subcellularLocation>
        <location evidence="1">Membrane</location>
        <topology evidence="1">Single-pass type IV membrane protein</topology>
    </subcellularLocation>
</comment>
<gene>
    <name evidence="8" type="ORF">ABB37_02539</name>
</gene>
<evidence type="ECO:0000256" key="4">
    <source>
        <dbReference type="ARBA" id="ARBA00022927"/>
    </source>
</evidence>
<proteinExistence type="predicted"/>
<evidence type="ECO:0000313" key="9">
    <source>
        <dbReference type="Proteomes" id="UP000037923"/>
    </source>
</evidence>
<dbReference type="RefSeq" id="XP_015661171.1">
    <property type="nucleotide sequence ID" value="XM_015799569.1"/>
</dbReference>
<dbReference type="PANTHER" id="PTHR21230">
    <property type="entry name" value="VESICLE TRANSPORT V-SNARE PROTEIN VTI1-RELATED"/>
    <property type="match status" value="1"/>
</dbReference>
<keyword evidence="6 7" id="KW-0472">Membrane</keyword>
<dbReference type="PANTHER" id="PTHR21230:SF1">
    <property type="entry name" value="GOLGI SNAP RECEPTOR COMPLEX MEMBER 2"/>
    <property type="match status" value="1"/>
</dbReference>
<dbReference type="GO" id="GO:0031902">
    <property type="term" value="C:late endosome membrane"/>
    <property type="evidence" value="ECO:0007669"/>
    <property type="project" value="TreeGrafter"/>
</dbReference>
<dbReference type="SUPFAM" id="SSF58104">
    <property type="entry name" value="Methyl-accepting chemotaxis protein (MCP) signaling domain"/>
    <property type="match status" value="1"/>
</dbReference>
<dbReference type="AlphaFoldDB" id="A0A0N0DXB0"/>
<dbReference type="GO" id="GO:0005789">
    <property type="term" value="C:endoplasmic reticulum membrane"/>
    <property type="evidence" value="ECO:0007669"/>
    <property type="project" value="TreeGrafter"/>
</dbReference>
<keyword evidence="5 7" id="KW-1133">Transmembrane helix</keyword>
<protein>
    <submittedName>
        <fullName evidence="8">Putative SNARE protein</fullName>
    </submittedName>
</protein>
<sequence length="237" mass="26095">MALTAGEVGAVEAELRQAKETLSTLNAIAAQAERGALVDFDFARRLMGEVADRVRPIAQGTMHSVAGTTVVPSDRQGTLHARVGVTGSSQKVTPLQQRRAEQVLSEVKLLEATVGRYARKTQQQANYALQVKTLIGNGAEAQRQNYEAMDHLEREKKSLQYARQRMQAMESESKEVLQALQDQGSRLGGVGNKLGNLLESLGVSNTTILQIVRRNEADAWIVYGGIALLLFFLWYIW</sequence>
<dbReference type="GeneID" id="26902830"/>
<accession>A0A0N0DXB0</accession>
<evidence type="ECO:0000256" key="1">
    <source>
        <dbReference type="ARBA" id="ARBA00004211"/>
    </source>
</evidence>
<reference evidence="8 9" key="1">
    <citation type="submission" date="2015-07" db="EMBL/GenBank/DDBJ databases">
        <title>High-quality genome of monoxenous trypanosomatid Leptomonas pyrrhocoris.</title>
        <authorList>
            <person name="Flegontov P."/>
            <person name="Butenko A."/>
            <person name="Firsov S."/>
            <person name="Vlcek C."/>
            <person name="Logacheva M.D."/>
            <person name="Field M."/>
            <person name="Filatov D."/>
            <person name="Flegontova O."/>
            <person name="Gerasimov E."/>
            <person name="Jackson A.P."/>
            <person name="Kelly S."/>
            <person name="Opperdoes F."/>
            <person name="O'Reilly A."/>
            <person name="Votypka J."/>
            <person name="Yurchenko V."/>
            <person name="Lukes J."/>
        </authorList>
    </citation>
    <scope>NUCLEOTIDE SEQUENCE [LARGE SCALE GENOMIC DNA]</scope>
    <source>
        <strain evidence="8">H10</strain>
    </source>
</reference>
<evidence type="ECO:0000256" key="3">
    <source>
        <dbReference type="ARBA" id="ARBA00022692"/>
    </source>
</evidence>
<keyword evidence="3 7" id="KW-0812">Transmembrane</keyword>
<dbReference type="GO" id="GO:0015031">
    <property type="term" value="P:protein transport"/>
    <property type="evidence" value="ECO:0007669"/>
    <property type="project" value="UniProtKB-KW"/>
</dbReference>
<keyword evidence="9" id="KW-1185">Reference proteome</keyword>
<name>A0A0N0DXB0_LEPPY</name>